<gene>
    <name evidence="1" type="ORF">HJG59_007939</name>
</gene>
<keyword evidence="2" id="KW-1185">Reference proteome</keyword>
<evidence type="ECO:0000313" key="2">
    <source>
        <dbReference type="Proteomes" id="UP000550707"/>
    </source>
</evidence>
<proteinExistence type="predicted"/>
<comment type="caution">
    <text evidence="1">The sequence shown here is derived from an EMBL/GenBank/DDBJ whole genome shotgun (WGS) entry which is preliminary data.</text>
</comment>
<name>A0A7J8JXR8_MOLMO</name>
<sequence length="203" mass="22305">MALFQRGFQRLKTRVTSYVQSFAVLRTEAFFFQSKEPFTPTQALRQWTSLSLSLSLSLCLSLSQPPAEGQLNSLALVLLNGNCRHCCIWNGSTAITGDRTRLKLHTKVGSTTITPRAATTNTANTESSQHTIQSSQFLVTRLKMGSQTAGSLFVGQLLPSLVCVHVESFPSFCLEDRELQHLFLDDFSVLSNVLCAVLANDSG</sequence>
<protein>
    <submittedName>
        <fullName evidence="1">Uncharacterized protein</fullName>
    </submittedName>
</protein>
<organism evidence="1 2">
    <name type="scientific">Molossus molossus</name>
    <name type="common">Pallas' mastiff bat</name>
    <name type="synonym">Vespertilio molossus</name>
    <dbReference type="NCBI Taxonomy" id="27622"/>
    <lineage>
        <taxon>Eukaryota</taxon>
        <taxon>Metazoa</taxon>
        <taxon>Chordata</taxon>
        <taxon>Craniata</taxon>
        <taxon>Vertebrata</taxon>
        <taxon>Euteleostomi</taxon>
        <taxon>Mammalia</taxon>
        <taxon>Eutheria</taxon>
        <taxon>Laurasiatheria</taxon>
        <taxon>Chiroptera</taxon>
        <taxon>Yangochiroptera</taxon>
        <taxon>Molossidae</taxon>
        <taxon>Molossus</taxon>
    </lineage>
</organism>
<evidence type="ECO:0000313" key="1">
    <source>
        <dbReference type="EMBL" id="KAF6500912.1"/>
    </source>
</evidence>
<dbReference type="InParanoid" id="A0A7J8JXR8"/>
<dbReference type="AlphaFoldDB" id="A0A7J8JXR8"/>
<dbReference type="EMBL" id="JACASF010000001">
    <property type="protein sequence ID" value="KAF6500912.1"/>
    <property type="molecule type" value="Genomic_DNA"/>
</dbReference>
<accession>A0A7J8JXR8</accession>
<reference evidence="1 2" key="1">
    <citation type="journal article" date="2020" name="Nature">
        <title>Six reference-quality genomes reveal evolution of bat adaptations.</title>
        <authorList>
            <person name="Jebb D."/>
            <person name="Huang Z."/>
            <person name="Pippel M."/>
            <person name="Hughes G.M."/>
            <person name="Lavrichenko K."/>
            <person name="Devanna P."/>
            <person name="Winkler S."/>
            <person name="Jermiin L.S."/>
            <person name="Skirmuntt E.C."/>
            <person name="Katzourakis A."/>
            <person name="Burkitt-Gray L."/>
            <person name="Ray D.A."/>
            <person name="Sullivan K.A.M."/>
            <person name="Roscito J.G."/>
            <person name="Kirilenko B.M."/>
            <person name="Davalos L.M."/>
            <person name="Corthals A.P."/>
            <person name="Power M.L."/>
            <person name="Jones G."/>
            <person name="Ransome R.D."/>
            <person name="Dechmann D.K.N."/>
            <person name="Locatelli A.G."/>
            <person name="Puechmaille S.J."/>
            <person name="Fedrigo O."/>
            <person name="Jarvis E.D."/>
            <person name="Hiller M."/>
            <person name="Vernes S.C."/>
            <person name="Myers E.W."/>
            <person name="Teeling E.C."/>
        </authorList>
    </citation>
    <scope>NUCLEOTIDE SEQUENCE [LARGE SCALE GENOMIC DNA]</scope>
    <source>
        <strain evidence="1">MMolMol1</strain>
        <tissue evidence="1">Muscle</tissue>
    </source>
</reference>
<dbReference type="Proteomes" id="UP000550707">
    <property type="component" value="Unassembled WGS sequence"/>
</dbReference>